<organism evidence="1 2">
    <name type="scientific">Salmonella enterica I</name>
    <dbReference type="NCBI Taxonomy" id="59201"/>
    <lineage>
        <taxon>Bacteria</taxon>
        <taxon>Pseudomonadati</taxon>
        <taxon>Pseudomonadota</taxon>
        <taxon>Gammaproteobacteria</taxon>
        <taxon>Enterobacterales</taxon>
        <taxon>Enterobacteriaceae</taxon>
        <taxon>Salmonella</taxon>
    </lineage>
</organism>
<sequence>MEVEWLEQHVKHLQEDENQFRSLVDQAAHHIKNSIEQVLVGLVRPTVGRQCYVPSSGTPGHGYGGRGERFICVFILKKRH</sequence>
<evidence type="ECO:0000313" key="2">
    <source>
        <dbReference type="Proteomes" id="UP000254712"/>
    </source>
</evidence>
<accession>A0A379WUT7</accession>
<name>A0A379WUT7_SALET</name>
<gene>
    <name evidence="1" type="ORF">NCTC8261_04012</name>
</gene>
<reference evidence="1 2" key="1">
    <citation type="submission" date="2018-06" db="EMBL/GenBank/DDBJ databases">
        <authorList>
            <consortium name="Pathogen Informatics"/>
            <person name="Doyle S."/>
        </authorList>
    </citation>
    <scope>NUCLEOTIDE SEQUENCE [LARGE SCALE GENOMIC DNA]</scope>
    <source>
        <strain evidence="1 2">NCTC8261</strain>
    </source>
</reference>
<evidence type="ECO:0000313" key="1">
    <source>
        <dbReference type="EMBL" id="SUH37710.1"/>
    </source>
</evidence>
<dbReference type="Proteomes" id="UP000254712">
    <property type="component" value="Unassembled WGS sequence"/>
</dbReference>
<dbReference type="EMBL" id="UGXT01000002">
    <property type="protein sequence ID" value="SUH37710.1"/>
    <property type="molecule type" value="Genomic_DNA"/>
</dbReference>
<dbReference type="AlphaFoldDB" id="A0A379WUT7"/>
<proteinExistence type="predicted"/>
<protein>
    <submittedName>
        <fullName evidence="1">Secretion system apparatus protein ssaK</fullName>
    </submittedName>
</protein>